<evidence type="ECO:0000256" key="1">
    <source>
        <dbReference type="SAM" id="MobiDB-lite"/>
    </source>
</evidence>
<feature type="non-terminal residue" evidence="2">
    <location>
        <position position="1"/>
    </location>
</feature>
<evidence type="ECO:0000313" key="2">
    <source>
        <dbReference type="EMBL" id="OAX34160.1"/>
    </source>
</evidence>
<reference evidence="2 3" key="1">
    <citation type="submission" date="2016-06" db="EMBL/GenBank/DDBJ databases">
        <title>Comparative genomics of the ectomycorrhizal sister species Rhizopogon vinicolor and Rhizopogon vesiculosus (Basidiomycota: Boletales) reveals a divergence of the mating type B locus.</title>
        <authorList>
            <consortium name="DOE Joint Genome Institute"/>
            <person name="Mujic A.B."/>
            <person name="Kuo A."/>
            <person name="Tritt A."/>
            <person name="Lipzen A."/>
            <person name="Chen C."/>
            <person name="Johnson J."/>
            <person name="Sharma A."/>
            <person name="Barry K."/>
            <person name="Grigoriev I.V."/>
            <person name="Spatafora J.W."/>
        </authorList>
    </citation>
    <scope>NUCLEOTIDE SEQUENCE [LARGE SCALE GENOMIC DNA]</scope>
    <source>
        <strain evidence="2 3">AM-OR11-026</strain>
    </source>
</reference>
<feature type="non-terminal residue" evidence="2">
    <location>
        <position position="76"/>
    </location>
</feature>
<dbReference type="OrthoDB" id="2688234at2759"/>
<dbReference type="InParanoid" id="A0A1B7MNH3"/>
<dbReference type="EMBL" id="KV448650">
    <property type="protein sequence ID" value="OAX34160.1"/>
    <property type="molecule type" value="Genomic_DNA"/>
</dbReference>
<keyword evidence="3" id="KW-1185">Reference proteome</keyword>
<protein>
    <submittedName>
        <fullName evidence="2">Uncharacterized protein</fullName>
    </submittedName>
</protein>
<feature type="region of interest" description="Disordered" evidence="1">
    <location>
        <begin position="1"/>
        <end position="30"/>
    </location>
</feature>
<gene>
    <name evidence="2" type="ORF">K503DRAFT_803815</name>
</gene>
<evidence type="ECO:0000313" key="3">
    <source>
        <dbReference type="Proteomes" id="UP000092154"/>
    </source>
</evidence>
<organism evidence="2 3">
    <name type="scientific">Rhizopogon vinicolor AM-OR11-026</name>
    <dbReference type="NCBI Taxonomy" id="1314800"/>
    <lineage>
        <taxon>Eukaryota</taxon>
        <taxon>Fungi</taxon>
        <taxon>Dikarya</taxon>
        <taxon>Basidiomycota</taxon>
        <taxon>Agaricomycotina</taxon>
        <taxon>Agaricomycetes</taxon>
        <taxon>Agaricomycetidae</taxon>
        <taxon>Boletales</taxon>
        <taxon>Suillineae</taxon>
        <taxon>Rhizopogonaceae</taxon>
        <taxon>Rhizopogon</taxon>
    </lineage>
</organism>
<accession>A0A1B7MNH3</accession>
<dbReference type="Proteomes" id="UP000092154">
    <property type="component" value="Unassembled WGS sequence"/>
</dbReference>
<feature type="compositionally biased region" description="Polar residues" evidence="1">
    <location>
        <begin position="9"/>
        <end position="21"/>
    </location>
</feature>
<name>A0A1B7MNH3_9AGAM</name>
<proteinExistence type="predicted"/>
<dbReference type="AlphaFoldDB" id="A0A1B7MNH3"/>
<sequence>AIHSEVYDSITTIYPESTPSTPEKPLPPRPAHTFLPDGLLQVNPGTRHPILELIACADEEWNTNPTRASRTLPDAT</sequence>